<dbReference type="PANTHER" id="PTHR23236:SF25">
    <property type="entry name" value="RNA-BINDING PROTEIN 34"/>
    <property type="match status" value="1"/>
</dbReference>
<dbReference type="PANTHER" id="PTHR23236">
    <property type="entry name" value="EUKARYOTIC TRANSLATION INITIATION FACTOR 4B/4H"/>
    <property type="match status" value="1"/>
</dbReference>
<dbReference type="GO" id="GO:0019843">
    <property type="term" value="F:rRNA binding"/>
    <property type="evidence" value="ECO:0007669"/>
    <property type="project" value="TreeGrafter"/>
</dbReference>
<evidence type="ECO:0000259" key="9">
    <source>
        <dbReference type="PROSITE" id="PS50102"/>
    </source>
</evidence>
<evidence type="ECO:0000256" key="5">
    <source>
        <dbReference type="ARBA" id="ARBA00022884"/>
    </source>
</evidence>
<dbReference type="SMART" id="SM00360">
    <property type="entry name" value="RRM"/>
    <property type="match status" value="2"/>
</dbReference>
<comment type="caution">
    <text evidence="10">The sequence shown here is derived from an EMBL/GenBank/DDBJ whole genome shotgun (WGS) entry which is preliminary data.</text>
</comment>
<dbReference type="AlphaFoldDB" id="A0A364NF66"/>
<comment type="function">
    <text evidence="1">Involved in pre-25S rRNA processing.</text>
</comment>
<evidence type="ECO:0000256" key="8">
    <source>
        <dbReference type="SAM" id="MobiDB-lite"/>
    </source>
</evidence>
<name>A0A364NF66_STELY</name>
<feature type="domain" description="RRM" evidence="9">
    <location>
        <begin position="372"/>
        <end position="473"/>
    </location>
</feature>
<accession>A0A364NF66</accession>
<feature type="compositionally biased region" description="Basic and acidic residues" evidence="8">
    <location>
        <begin position="526"/>
        <end position="543"/>
    </location>
</feature>
<evidence type="ECO:0000256" key="3">
    <source>
        <dbReference type="ARBA" id="ARBA00007077"/>
    </source>
</evidence>
<feature type="region of interest" description="Disordered" evidence="8">
    <location>
        <begin position="385"/>
        <end position="404"/>
    </location>
</feature>
<evidence type="ECO:0000256" key="4">
    <source>
        <dbReference type="ARBA" id="ARBA00015520"/>
    </source>
</evidence>
<evidence type="ECO:0000256" key="1">
    <source>
        <dbReference type="ARBA" id="ARBA00002475"/>
    </source>
</evidence>
<evidence type="ECO:0000256" key="6">
    <source>
        <dbReference type="ARBA" id="ARBA00023242"/>
    </source>
</evidence>
<feature type="region of interest" description="Disordered" evidence="8">
    <location>
        <begin position="1"/>
        <end position="33"/>
    </location>
</feature>
<keyword evidence="6" id="KW-0539">Nucleus</keyword>
<dbReference type="GO" id="GO:0000463">
    <property type="term" value="P:maturation of LSU-rRNA from tricistronic rRNA transcript (SSU-rRNA, 5.8S rRNA, LSU-rRNA)"/>
    <property type="evidence" value="ECO:0007669"/>
    <property type="project" value="TreeGrafter"/>
</dbReference>
<feature type="compositionally biased region" description="Basic residues" evidence="8">
    <location>
        <begin position="553"/>
        <end position="565"/>
    </location>
</feature>
<feature type="compositionally biased region" description="Basic and acidic residues" evidence="8">
    <location>
        <begin position="233"/>
        <end position="246"/>
    </location>
</feature>
<dbReference type="InterPro" id="IPR012677">
    <property type="entry name" value="Nucleotide-bd_a/b_plait_sf"/>
</dbReference>
<sequence>MGKSKEKRAAKPEEPKEPRAPKKSPKADKSFIKVDKKAFDPTLASLFATSAGPVQAPPKSRYQARIQKQTADESSEDDQGGDANDAELSSASESLPSDDDEEQDEDDDDDGDDDDENMSDASDGDGAENEAVLAKLRESALNGSQEKQKKRKRGDKEEVEDAYMRKLAREEEKEEEQRQKKRKTKKAAEEAENESSEEDDDDKSSDEAEAEKSGSDSEEADEADEAEKAFAIPKHESLMEKTDESAAEVEKAARTVFLGNVSTDCINSKSAEKTLKKHLESFIPDLADNKPPHKIESIRFRSTAFGSSLPKRAAFAKKDIMDATTKSTNAYAVYSTKIAANNAVRRLNGSVLLNRHLHVDSVAHPAKIDHRRCVFVGNLPFVDDESQTPVPEGEKPKKKRPASDIEEGLWVHLAKCGTIESVRVVRDAKTRVGKGFAYVQFQDENGVEAALQLNEKMFPPMLPRKLRITRCKADKKKDKPRGPPPSKAPKTGTATGKAGYAPKLSEEQKSLQGRARSMLGKVAKAHTKEGFVFEGHRASERQGKSGLKFKGSGGKKKGPNGRKSRSAGWKKTGGKK</sequence>
<dbReference type="SUPFAM" id="SSF54928">
    <property type="entry name" value="RNA-binding domain, RBD"/>
    <property type="match status" value="2"/>
</dbReference>
<dbReference type="PROSITE" id="PS50102">
    <property type="entry name" value="RRM"/>
    <property type="match status" value="1"/>
</dbReference>
<feature type="compositionally biased region" description="Basic and acidic residues" evidence="8">
    <location>
        <begin position="7"/>
        <end position="33"/>
    </location>
</feature>
<gene>
    <name evidence="10" type="ORF">DDE83_000768</name>
</gene>
<dbReference type="EMBL" id="QGDH01000008">
    <property type="protein sequence ID" value="RAR15753.1"/>
    <property type="molecule type" value="Genomic_DNA"/>
</dbReference>
<dbReference type="InterPro" id="IPR000504">
    <property type="entry name" value="RRM_dom"/>
</dbReference>
<comment type="subcellular location">
    <subcellularLocation>
        <location evidence="2">Nucleus</location>
        <location evidence="2">Nucleolus</location>
    </subcellularLocation>
</comment>
<proteinExistence type="inferred from homology"/>
<keyword evidence="11" id="KW-1185">Reference proteome</keyword>
<evidence type="ECO:0000256" key="7">
    <source>
        <dbReference type="PROSITE-ProRule" id="PRU00176"/>
    </source>
</evidence>
<feature type="compositionally biased region" description="Acidic residues" evidence="8">
    <location>
        <begin position="96"/>
        <end position="128"/>
    </location>
</feature>
<evidence type="ECO:0000313" key="10">
    <source>
        <dbReference type="EMBL" id="RAR15753.1"/>
    </source>
</evidence>
<dbReference type="GO" id="GO:0005730">
    <property type="term" value="C:nucleolus"/>
    <property type="evidence" value="ECO:0007669"/>
    <property type="project" value="UniProtKB-SubCell"/>
</dbReference>
<feature type="compositionally biased region" description="Basic and acidic residues" evidence="8">
    <location>
        <begin position="162"/>
        <end position="178"/>
    </location>
</feature>
<comment type="similarity">
    <text evidence="3">Belongs to the RRM RBM34 family.</text>
</comment>
<feature type="region of interest" description="Disordered" evidence="8">
    <location>
        <begin position="470"/>
        <end position="576"/>
    </location>
</feature>
<dbReference type="Gene3D" id="3.30.70.330">
    <property type="match status" value="2"/>
</dbReference>
<feature type="compositionally biased region" description="Low complexity" evidence="8">
    <location>
        <begin position="82"/>
        <end position="95"/>
    </location>
</feature>
<feature type="region of interest" description="Disordered" evidence="8">
    <location>
        <begin position="48"/>
        <end position="246"/>
    </location>
</feature>
<reference evidence="11" key="1">
    <citation type="submission" date="2018-05" db="EMBL/GenBank/DDBJ databases">
        <title>Draft genome sequence of Stemphylium lycopersici strain CIDEFI 213.</title>
        <authorList>
            <person name="Medina R."/>
            <person name="Franco M.E.E."/>
            <person name="Lucentini C.G."/>
            <person name="Saparrat M.C.N."/>
            <person name="Balatti P.A."/>
        </authorList>
    </citation>
    <scope>NUCLEOTIDE SEQUENCE [LARGE SCALE GENOMIC DNA]</scope>
    <source>
        <strain evidence="11">CIDEFI 213</strain>
    </source>
</reference>
<organism evidence="10 11">
    <name type="scientific">Stemphylium lycopersici</name>
    <name type="common">Tomato gray leaf spot disease fungus</name>
    <name type="synonym">Thyrospora lycopersici</name>
    <dbReference type="NCBI Taxonomy" id="183478"/>
    <lineage>
        <taxon>Eukaryota</taxon>
        <taxon>Fungi</taxon>
        <taxon>Dikarya</taxon>
        <taxon>Ascomycota</taxon>
        <taxon>Pezizomycotina</taxon>
        <taxon>Dothideomycetes</taxon>
        <taxon>Pleosporomycetidae</taxon>
        <taxon>Pleosporales</taxon>
        <taxon>Pleosporineae</taxon>
        <taxon>Pleosporaceae</taxon>
        <taxon>Stemphylium</taxon>
    </lineage>
</organism>
<dbReference type="Pfam" id="PF00076">
    <property type="entry name" value="RRM_1"/>
    <property type="match status" value="1"/>
</dbReference>
<dbReference type="STRING" id="183478.A0A364NF66"/>
<dbReference type="InterPro" id="IPR035979">
    <property type="entry name" value="RBD_domain_sf"/>
</dbReference>
<feature type="compositionally biased region" description="Basic and acidic residues" evidence="8">
    <location>
        <begin position="471"/>
        <end position="481"/>
    </location>
</feature>
<evidence type="ECO:0000256" key="2">
    <source>
        <dbReference type="ARBA" id="ARBA00004604"/>
    </source>
</evidence>
<feature type="compositionally biased region" description="Acidic residues" evidence="8">
    <location>
        <begin position="216"/>
        <end position="225"/>
    </location>
</feature>
<protein>
    <recommendedName>
        <fullName evidence="4">Nucleolar protein 12</fullName>
    </recommendedName>
</protein>
<keyword evidence="5 7" id="KW-0694">RNA-binding</keyword>
<evidence type="ECO:0000313" key="11">
    <source>
        <dbReference type="Proteomes" id="UP000249619"/>
    </source>
</evidence>
<feature type="compositionally biased region" description="Acidic residues" evidence="8">
    <location>
        <begin position="190"/>
        <end position="209"/>
    </location>
</feature>
<dbReference type="Proteomes" id="UP000249619">
    <property type="component" value="Unassembled WGS sequence"/>
</dbReference>